<dbReference type="Gene3D" id="1.10.287.1150">
    <property type="entry name" value="TPP helical domain"/>
    <property type="match status" value="1"/>
</dbReference>
<evidence type="ECO:0000313" key="13">
    <source>
        <dbReference type="RefSeq" id="XP_033364554.1"/>
    </source>
</evidence>
<evidence type="ECO:0000256" key="5">
    <source>
        <dbReference type="ARBA" id="ARBA00023002"/>
    </source>
</evidence>
<dbReference type="NCBIfam" id="TIGR00239">
    <property type="entry name" value="2oxo_dh_E1"/>
    <property type="match status" value="1"/>
</dbReference>
<dbReference type="GO" id="GO:0005739">
    <property type="term" value="C:mitochondrion"/>
    <property type="evidence" value="ECO:0007669"/>
    <property type="project" value="TreeGrafter"/>
</dbReference>
<dbReference type="SUPFAM" id="SSF52518">
    <property type="entry name" value="Thiamin diphosphate-binding fold (THDP-binding)"/>
    <property type="match status" value="2"/>
</dbReference>
<evidence type="ECO:0000256" key="1">
    <source>
        <dbReference type="ARBA" id="ARBA00001964"/>
    </source>
</evidence>
<dbReference type="InterPro" id="IPR011603">
    <property type="entry name" value="2oxoglutarate_DH_E1"/>
</dbReference>
<comment type="function">
    <text evidence="7">The 2-oxoglutarate dehydrogenase complex catalyzes the overall conversion of 2-oxoglutarate to succinyl-CoA and CO(2). It contains multiple copies of three enzymatic components: 2-oxoglutarate dehydrogenase (E1), dihydrolipoamide succinyltransferase (E2) and lipoamide dehydrogenase (E3).</text>
</comment>
<dbReference type="PANTHER" id="PTHR23152:SF4">
    <property type="entry name" value="2-OXOADIPATE DEHYDROGENASE COMPLEX COMPONENT E1"/>
    <property type="match status" value="1"/>
</dbReference>
<feature type="compositionally biased region" description="Low complexity" evidence="10">
    <location>
        <begin position="145"/>
        <end position="154"/>
    </location>
</feature>
<keyword evidence="12" id="KW-1185">Reference proteome</keyword>
<evidence type="ECO:0000256" key="7">
    <source>
        <dbReference type="ARBA" id="ARBA00037426"/>
    </source>
</evidence>
<dbReference type="InterPro" id="IPR032106">
    <property type="entry name" value="2-oxogl_dehyd_N"/>
</dbReference>
<dbReference type="Gene3D" id="3.40.50.12470">
    <property type="match status" value="1"/>
</dbReference>
<comment type="cofactor">
    <cofactor evidence="1">
        <name>thiamine diphosphate</name>
        <dbReference type="ChEBI" id="CHEBI:58937"/>
    </cofactor>
</comment>
<dbReference type="Gene3D" id="3.40.50.970">
    <property type="match status" value="1"/>
</dbReference>
<dbReference type="SMART" id="SM00861">
    <property type="entry name" value="Transket_pyr"/>
    <property type="match status" value="1"/>
</dbReference>
<reference evidence="13 14" key="1">
    <citation type="submission" date="2025-04" db="UniProtKB">
        <authorList>
            <consortium name="RefSeq"/>
        </authorList>
    </citation>
    <scope>IDENTIFICATION</scope>
    <source>
        <tissue evidence="13 14">Muscle</tissue>
    </source>
</reference>
<evidence type="ECO:0000256" key="10">
    <source>
        <dbReference type="SAM" id="MobiDB-lite"/>
    </source>
</evidence>
<name>A0A6J3LH22_9HYME</name>
<dbReference type="Proteomes" id="UP000504631">
    <property type="component" value="Unplaced"/>
</dbReference>
<dbReference type="RefSeq" id="XP_033364554.1">
    <property type="nucleotide sequence ID" value="XM_033508663.1"/>
</dbReference>
<dbReference type="InterPro" id="IPR029061">
    <property type="entry name" value="THDP-binding"/>
</dbReference>
<dbReference type="PIRSF" id="PIRSF000157">
    <property type="entry name" value="Oxoglu_dh_E1"/>
    <property type="match status" value="1"/>
</dbReference>
<dbReference type="Pfam" id="PF16870">
    <property type="entry name" value="OxoGdeHyase_C"/>
    <property type="match status" value="1"/>
</dbReference>
<gene>
    <name evidence="13 14" type="primary">LOC117242194</name>
</gene>
<evidence type="ECO:0000313" key="12">
    <source>
        <dbReference type="Proteomes" id="UP000504631"/>
    </source>
</evidence>
<evidence type="ECO:0000256" key="6">
    <source>
        <dbReference type="ARBA" id="ARBA00023052"/>
    </source>
</evidence>
<evidence type="ECO:0000256" key="4">
    <source>
        <dbReference type="ARBA" id="ARBA00022946"/>
    </source>
</evidence>
<dbReference type="GO" id="GO:0030976">
    <property type="term" value="F:thiamine pyrophosphate binding"/>
    <property type="evidence" value="ECO:0007669"/>
    <property type="project" value="InterPro"/>
</dbReference>
<evidence type="ECO:0000256" key="8">
    <source>
        <dbReference type="ARBA" id="ARBA00040267"/>
    </source>
</evidence>
<evidence type="ECO:0000256" key="9">
    <source>
        <dbReference type="ARBA" id="ARBA00042984"/>
    </source>
</evidence>
<dbReference type="Pfam" id="PF02779">
    <property type="entry name" value="Transket_pyr"/>
    <property type="match status" value="1"/>
</dbReference>
<dbReference type="GeneID" id="117242194"/>
<dbReference type="GO" id="GO:0045252">
    <property type="term" value="C:oxoglutarate dehydrogenase complex"/>
    <property type="evidence" value="ECO:0007669"/>
    <property type="project" value="TreeGrafter"/>
</dbReference>
<keyword evidence="5" id="KW-0560">Oxidoreductase</keyword>
<comment type="similarity">
    <text evidence="2">Belongs to the alpha-ketoglutarate dehydrogenase family.</text>
</comment>
<feature type="compositionally biased region" description="Polar residues" evidence="10">
    <location>
        <begin position="155"/>
        <end position="165"/>
    </location>
</feature>
<dbReference type="NCBIfam" id="NF006914">
    <property type="entry name" value="PRK09404.1"/>
    <property type="match status" value="1"/>
</dbReference>
<dbReference type="GO" id="GO:0006099">
    <property type="term" value="P:tricarboxylic acid cycle"/>
    <property type="evidence" value="ECO:0007669"/>
    <property type="project" value="TreeGrafter"/>
</dbReference>
<accession>A0A6J3LH22</accession>
<dbReference type="InterPro" id="IPR005475">
    <property type="entry name" value="Transketolase-like_Pyr-bd"/>
</dbReference>
<dbReference type="RefSeq" id="XP_033364555.1">
    <property type="nucleotide sequence ID" value="XM_033508664.1"/>
</dbReference>
<dbReference type="GO" id="GO:0004591">
    <property type="term" value="F:oxoglutarate dehydrogenase (succinyl-transferring) activity"/>
    <property type="evidence" value="ECO:0007669"/>
    <property type="project" value="UniProtKB-EC"/>
</dbReference>
<evidence type="ECO:0000256" key="2">
    <source>
        <dbReference type="ARBA" id="ARBA00006936"/>
    </source>
</evidence>
<protein>
    <recommendedName>
        <fullName evidence="8">2-oxoglutarate dehydrogenase, mitochondrial</fullName>
        <ecNumber evidence="3">1.2.4.2</ecNumber>
    </recommendedName>
    <alternativeName>
        <fullName evidence="9">2-oxoglutarate dehydrogenase complex component E1</fullName>
    </alternativeName>
</protein>
<dbReference type="AlphaFoldDB" id="A0A6J3LH22"/>
<dbReference type="Gene3D" id="3.40.50.11610">
    <property type="entry name" value="Multifunctional 2-oxoglutarate metabolism enzyme, C-terminal domain"/>
    <property type="match status" value="1"/>
</dbReference>
<dbReference type="PANTHER" id="PTHR23152">
    <property type="entry name" value="2-OXOGLUTARATE DEHYDROGENASE"/>
    <property type="match status" value="1"/>
</dbReference>
<organism evidence="12 14">
    <name type="scientific">Bombus vosnesenskii</name>
    <dbReference type="NCBI Taxonomy" id="207650"/>
    <lineage>
        <taxon>Eukaryota</taxon>
        <taxon>Metazoa</taxon>
        <taxon>Ecdysozoa</taxon>
        <taxon>Arthropoda</taxon>
        <taxon>Hexapoda</taxon>
        <taxon>Insecta</taxon>
        <taxon>Pterygota</taxon>
        <taxon>Neoptera</taxon>
        <taxon>Endopterygota</taxon>
        <taxon>Hymenoptera</taxon>
        <taxon>Apocrita</taxon>
        <taxon>Aculeata</taxon>
        <taxon>Apoidea</taxon>
        <taxon>Anthophila</taxon>
        <taxon>Apidae</taxon>
        <taxon>Bombus</taxon>
        <taxon>Pyrobombus</taxon>
    </lineage>
</organism>
<dbReference type="InterPro" id="IPR042179">
    <property type="entry name" value="KGD_C_sf"/>
</dbReference>
<feature type="domain" description="Transketolase-like pyrimidine-binding" evidence="11">
    <location>
        <begin position="698"/>
        <end position="920"/>
    </location>
</feature>
<dbReference type="CDD" id="cd02016">
    <property type="entry name" value="TPP_E1_OGDC_like"/>
    <property type="match status" value="1"/>
</dbReference>
<keyword evidence="4" id="KW-0809">Transit peptide</keyword>
<keyword evidence="6" id="KW-0786">Thiamine pyrophosphate</keyword>
<dbReference type="Pfam" id="PF00676">
    <property type="entry name" value="E1_dh"/>
    <property type="match status" value="1"/>
</dbReference>
<evidence type="ECO:0000256" key="3">
    <source>
        <dbReference type="ARBA" id="ARBA00012280"/>
    </source>
</evidence>
<feature type="compositionally biased region" description="Polar residues" evidence="10">
    <location>
        <begin position="112"/>
        <end position="144"/>
    </location>
</feature>
<dbReference type="EC" id="1.2.4.2" evidence="3"/>
<evidence type="ECO:0000259" key="11">
    <source>
        <dbReference type="SMART" id="SM00861"/>
    </source>
</evidence>
<dbReference type="KEGG" id="bvk:117242194"/>
<proteinExistence type="inferred from homology"/>
<evidence type="ECO:0000313" key="14">
    <source>
        <dbReference type="RefSeq" id="XP_033364555.1"/>
    </source>
</evidence>
<feature type="region of interest" description="Disordered" evidence="10">
    <location>
        <begin position="112"/>
        <end position="168"/>
    </location>
</feature>
<dbReference type="InterPro" id="IPR031717">
    <property type="entry name" value="ODO-1/KGD_C"/>
</dbReference>
<dbReference type="InterPro" id="IPR001017">
    <property type="entry name" value="DH_E1"/>
</dbReference>
<sequence>MYTKSQSYNSFRLFVSYVNRLFKSRNDQHRIFKRCLFVPFEPQQSKVRFHHDDQKGGRKNNRYDYVLNMNNSQYLDHMYQLWRKDPKSVSTSWDSYFRLTYADNLPESIASSSPKFSTSSGYSSASNLTTPASTRVELSSNTKPSNSALSASSSGKNAESKSNGDMQGEQFINGALDINATIRAYQARGHLIADTDPLGIQNPESYKLQGTSNLPPAIVVREHLKGMTEADMDREFPLAPFTVIGGPKRNLPLRQILMRLNQVYCGHLGLEYTYIHDLVVLDWLRQKFEVPGAWELPADHRKFIWVNIMRAVTFEGFLARKFPTEKRFGLEGSEAFIPSMIQCLETSAENGVESAVIGMAHRGRLNTLINVCFKPLHQLLTQFHPIPLEGFGSGDVKYHLGTHAERILERSKKKILISMMANPSHLEAIDPVVVGRVRAEQVEKDDAKFGKKSMAILVHGDAAFSGQGVVYETMHLTNLPNYTTGGVLHLVINNQIGFTTDPRYSRSSVHCTDVARVVNAPIFHMHADDPDLVAYCSKVAAEYRTMFHNDVVLDIVGYRRFGHNELDEPMLTQPLMYKRIKTHPNVLTIYTEKLLREGVITEAIAKEETEKYFDYCEAEFEKAKTIDSLHLSDWHDIPWSDFFANQSPNNKIPSTGINMETMKTICKAISTPPKDIDSHSQVLRVMDKRAQLMEARQADWAMGECLAFLSLLKEGHHVRLSGEDVERGTFSHRIHIIHDQNKDKTFKNILHDVFPGQALYTVSNSSLSEYGVCGFELGYSAYNHNTLTMWEGQFGDFANTCQVTIDTLLCSGQSKWGRQVGLVLLLPHGMEGQGPEHSSARLERYLELCDDDYIYLPGTEPGAPQGETVEQIMTRQLFEINWIICNLTTPANLFHALRRQIHMPFRKPLCIMTPKSLLRHPMALSSFSEMEPGTSFRPILSDPLVKPGNIQKVLICSGKVFYDLVKEREEKQLEDKIVIIRLEQLCPFPYHLLAEEVAKYPNSKIMWFQEEHKNQGGYTYVRDRIALALGKKLEEIVYGGRPPSAAPATGSKLIYTKEYNDMMADAMNFS</sequence>
<dbReference type="Pfam" id="PF16078">
    <property type="entry name" value="2-oxogl_dehyd_N"/>
    <property type="match status" value="1"/>
</dbReference>